<feature type="transmembrane region" description="Helical" evidence="1">
    <location>
        <begin position="277"/>
        <end position="295"/>
    </location>
</feature>
<organism evidence="2 3">
    <name type="scientific">Spongisporangium articulatum</name>
    <dbReference type="NCBI Taxonomy" id="3362603"/>
    <lineage>
        <taxon>Bacteria</taxon>
        <taxon>Bacillati</taxon>
        <taxon>Actinomycetota</taxon>
        <taxon>Actinomycetes</taxon>
        <taxon>Kineosporiales</taxon>
        <taxon>Kineosporiaceae</taxon>
        <taxon>Spongisporangium</taxon>
    </lineage>
</organism>
<comment type="caution">
    <text evidence="2">The sequence shown here is derived from an EMBL/GenBank/DDBJ whole genome shotgun (WGS) entry which is preliminary data.</text>
</comment>
<accession>A0ABW8AJG2</accession>
<dbReference type="PANTHER" id="PTHR36840">
    <property type="entry name" value="BLL5714 PROTEIN"/>
    <property type="match status" value="1"/>
</dbReference>
<dbReference type="Proteomes" id="UP001612915">
    <property type="component" value="Unassembled WGS sequence"/>
</dbReference>
<gene>
    <name evidence="2" type="ORF">ACIB24_03625</name>
</gene>
<evidence type="ECO:0000313" key="3">
    <source>
        <dbReference type="Proteomes" id="UP001612915"/>
    </source>
</evidence>
<feature type="transmembrane region" description="Helical" evidence="1">
    <location>
        <begin position="307"/>
        <end position="328"/>
    </location>
</feature>
<feature type="transmembrane region" description="Helical" evidence="1">
    <location>
        <begin position="207"/>
        <end position="227"/>
    </location>
</feature>
<protein>
    <submittedName>
        <fullName evidence="2">Low temperature requirement protein A</fullName>
    </submittedName>
</protein>
<sequence length="399" mass="42526">MPGWTVPMRARDAGEGHRTATVLELLFDLTFVVAAASVATELAHDVADGHAAEGALRFGMVFFAIWWAWMNFTWFASAFDTDDAVYRVVTLVQMAGVLVLASGVHDAFTGDDFTTITIGYVVMRVAMISQWLRAARGGDFAPAARRYAAGIGAVQVLWLARLALPADAQFATFFVLAALEVAVPWWAERPGMTTWHPHHIAERYGLFAIIMLGECVRAASLAANVAVEEEGWTPDVLTVFAASLVITFALWWIYFLKPAGEGLEGRRDRSFLWGYGHYFLFAALVALGGTLEVAVEAAEHHLEVGDLTVALAVAVPVAAFLVLVWALHHPLGVTRAGDREKALGAAVLTLGAGFLPVAGASLPVALVAVATPAVLLVVDAVAAGRAGTARPARPASAER</sequence>
<keyword evidence="1" id="KW-1133">Transmembrane helix</keyword>
<dbReference type="Pfam" id="PF06772">
    <property type="entry name" value="LtrA"/>
    <property type="match status" value="1"/>
</dbReference>
<dbReference type="PANTHER" id="PTHR36840:SF1">
    <property type="entry name" value="BLL5714 PROTEIN"/>
    <property type="match status" value="1"/>
</dbReference>
<feature type="transmembrane region" description="Helical" evidence="1">
    <location>
        <begin position="170"/>
        <end position="187"/>
    </location>
</feature>
<keyword evidence="1" id="KW-0472">Membrane</keyword>
<dbReference type="InterPro" id="IPR010640">
    <property type="entry name" value="Low_temperature_requirement_A"/>
</dbReference>
<keyword evidence="3" id="KW-1185">Reference proteome</keyword>
<proteinExistence type="predicted"/>
<feature type="transmembrane region" description="Helical" evidence="1">
    <location>
        <begin position="239"/>
        <end position="256"/>
    </location>
</feature>
<evidence type="ECO:0000256" key="1">
    <source>
        <dbReference type="SAM" id="Phobius"/>
    </source>
</evidence>
<reference evidence="2 3" key="1">
    <citation type="submission" date="2024-10" db="EMBL/GenBank/DDBJ databases">
        <title>The Natural Products Discovery Center: Release of the First 8490 Sequenced Strains for Exploring Actinobacteria Biosynthetic Diversity.</title>
        <authorList>
            <person name="Kalkreuter E."/>
            <person name="Kautsar S.A."/>
            <person name="Yang D."/>
            <person name="Bader C.D."/>
            <person name="Teijaro C.N."/>
            <person name="Fluegel L."/>
            <person name="Davis C.M."/>
            <person name="Simpson J.R."/>
            <person name="Lauterbach L."/>
            <person name="Steele A.D."/>
            <person name="Gui C."/>
            <person name="Meng S."/>
            <person name="Li G."/>
            <person name="Viehrig K."/>
            <person name="Ye F."/>
            <person name="Su P."/>
            <person name="Kiefer A.F."/>
            <person name="Nichols A."/>
            <person name="Cepeda A.J."/>
            <person name="Yan W."/>
            <person name="Fan B."/>
            <person name="Jiang Y."/>
            <person name="Adhikari A."/>
            <person name="Zheng C.-J."/>
            <person name="Schuster L."/>
            <person name="Cowan T.M."/>
            <person name="Smanski M.J."/>
            <person name="Chevrette M.G."/>
            <person name="De Carvalho L.P.S."/>
            <person name="Shen B."/>
        </authorList>
    </citation>
    <scope>NUCLEOTIDE SEQUENCE [LARGE SCALE GENOMIC DNA]</scope>
    <source>
        <strain evidence="2 3">NPDC049639</strain>
    </source>
</reference>
<dbReference type="RefSeq" id="WP_398275280.1">
    <property type="nucleotide sequence ID" value="NZ_JBITLV010000001.1"/>
</dbReference>
<feature type="transmembrane region" description="Helical" evidence="1">
    <location>
        <begin position="340"/>
        <end position="358"/>
    </location>
</feature>
<feature type="transmembrane region" description="Helical" evidence="1">
    <location>
        <begin position="116"/>
        <end position="135"/>
    </location>
</feature>
<evidence type="ECO:0000313" key="2">
    <source>
        <dbReference type="EMBL" id="MFI7586147.1"/>
    </source>
</evidence>
<feature type="transmembrane region" description="Helical" evidence="1">
    <location>
        <begin position="147"/>
        <end position="164"/>
    </location>
</feature>
<feature type="transmembrane region" description="Helical" evidence="1">
    <location>
        <begin position="84"/>
        <end position="104"/>
    </location>
</feature>
<feature type="transmembrane region" description="Helical" evidence="1">
    <location>
        <begin position="21"/>
        <end position="43"/>
    </location>
</feature>
<name>A0ABW8AJG2_9ACTN</name>
<feature type="transmembrane region" description="Helical" evidence="1">
    <location>
        <begin position="55"/>
        <end position="72"/>
    </location>
</feature>
<keyword evidence="1" id="KW-0812">Transmembrane</keyword>
<dbReference type="EMBL" id="JBITLV010000001">
    <property type="protein sequence ID" value="MFI7586147.1"/>
    <property type="molecule type" value="Genomic_DNA"/>
</dbReference>